<dbReference type="AlphaFoldDB" id="A0A2H0DT57"/>
<keyword evidence="1" id="KW-0472">Membrane</keyword>
<feature type="transmembrane region" description="Helical" evidence="1">
    <location>
        <begin position="51"/>
        <end position="74"/>
    </location>
</feature>
<feature type="transmembrane region" description="Helical" evidence="1">
    <location>
        <begin position="23"/>
        <end position="45"/>
    </location>
</feature>
<organism evidence="2 3">
    <name type="scientific">Candidatus Collierbacteria bacterium CG22_combo_CG10-13_8_21_14_all_43_12</name>
    <dbReference type="NCBI Taxonomy" id="1974537"/>
    <lineage>
        <taxon>Bacteria</taxon>
        <taxon>Candidatus Collieribacteriota</taxon>
    </lineage>
</organism>
<comment type="caution">
    <text evidence="2">The sequence shown here is derived from an EMBL/GenBank/DDBJ whole genome shotgun (WGS) entry which is preliminary data.</text>
</comment>
<sequence>MNSESEPTKLPKKPYRRKVFRNIWLFFMLVFVLLFVAIVGCAMTYNDSLLGFILIPLVLSMIVGGLSFLIWIFVPSNKNFPGVLRIVDILLGITLASQFSLTVYGITYIFFYNIDLGESLCDLFTLLAFSFICFAWIKIKTKKVFFKSIIVLVLVGAYILGRIYALHTYQTYKDAQNLFSKANSSEGTEWMKETDTSKYLEGQRKYTVSLKEVAETPSKALGWGRKYYEDLYILQKEALDHNEKLVTGDVVLTKEESDQLLKDFNDRVNNAMNLQFPLPFWTDYFVVKQ</sequence>
<keyword evidence="1" id="KW-1133">Transmembrane helix</keyword>
<keyword evidence="1" id="KW-0812">Transmembrane</keyword>
<dbReference type="Proteomes" id="UP000231136">
    <property type="component" value="Unassembled WGS sequence"/>
</dbReference>
<accession>A0A2H0DT57</accession>
<reference evidence="2 3" key="1">
    <citation type="submission" date="2017-09" db="EMBL/GenBank/DDBJ databases">
        <title>Depth-based differentiation of microbial function through sediment-hosted aquifers and enrichment of novel symbionts in the deep terrestrial subsurface.</title>
        <authorList>
            <person name="Probst A.J."/>
            <person name="Ladd B."/>
            <person name="Jarett J.K."/>
            <person name="Geller-Mcgrath D.E."/>
            <person name="Sieber C.M."/>
            <person name="Emerson J.B."/>
            <person name="Anantharaman K."/>
            <person name="Thomas B.C."/>
            <person name="Malmstrom R."/>
            <person name="Stieglmeier M."/>
            <person name="Klingl A."/>
            <person name="Woyke T."/>
            <person name="Ryan C.M."/>
            <person name="Banfield J.F."/>
        </authorList>
    </citation>
    <scope>NUCLEOTIDE SEQUENCE [LARGE SCALE GENOMIC DNA]</scope>
    <source>
        <strain evidence="2">CG22_combo_CG10-13_8_21_14_all_43_12</strain>
    </source>
</reference>
<dbReference type="EMBL" id="PCTR01000137">
    <property type="protein sequence ID" value="PIP85355.1"/>
    <property type="molecule type" value="Genomic_DNA"/>
</dbReference>
<protein>
    <submittedName>
        <fullName evidence="2">Uncharacterized protein</fullName>
    </submittedName>
</protein>
<evidence type="ECO:0000313" key="3">
    <source>
        <dbReference type="Proteomes" id="UP000231136"/>
    </source>
</evidence>
<feature type="transmembrane region" description="Helical" evidence="1">
    <location>
        <begin position="86"/>
        <end position="111"/>
    </location>
</feature>
<feature type="transmembrane region" description="Helical" evidence="1">
    <location>
        <begin position="144"/>
        <end position="165"/>
    </location>
</feature>
<name>A0A2H0DT57_9BACT</name>
<evidence type="ECO:0000313" key="2">
    <source>
        <dbReference type="EMBL" id="PIP85355.1"/>
    </source>
</evidence>
<evidence type="ECO:0000256" key="1">
    <source>
        <dbReference type="SAM" id="Phobius"/>
    </source>
</evidence>
<feature type="transmembrane region" description="Helical" evidence="1">
    <location>
        <begin position="117"/>
        <end position="137"/>
    </location>
</feature>
<gene>
    <name evidence="2" type="ORF">COW83_04750</name>
</gene>
<proteinExistence type="predicted"/>